<evidence type="ECO:0000313" key="2">
    <source>
        <dbReference type="EMBL" id="KAH0536016.1"/>
    </source>
</evidence>
<sequence>MDYSAVVIPVTKANKNIDVFDEGYTPLNDVDSMNWKAYDADAYDGAPVGLQIVARKHEEEKVWAIAKIVCAALKAAEAH</sequence>
<comment type="caution">
    <text evidence="2">The sequence shown here is derived from an EMBL/GenBank/DDBJ whole genome shotgun (WGS) entry which is preliminary data.</text>
</comment>
<dbReference type="SUPFAM" id="SSF75304">
    <property type="entry name" value="Amidase signature (AS) enzymes"/>
    <property type="match status" value="1"/>
</dbReference>
<dbReference type="Proteomes" id="UP000698800">
    <property type="component" value="Unassembled WGS sequence"/>
</dbReference>
<dbReference type="PANTHER" id="PTHR46072">
    <property type="entry name" value="AMIDASE-RELATED-RELATED"/>
    <property type="match status" value="1"/>
</dbReference>
<dbReference type="Gene3D" id="3.90.1300.10">
    <property type="entry name" value="Amidase signature (AS) domain"/>
    <property type="match status" value="1"/>
</dbReference>
<organism evidence="2 3">
    <name type="scientific">Glutinoglossum americanum</name>
    <dbReference type="NCBI Taxonomy" id="1670608"/>
    <lineage>
        <taxon>Eukaryota</taxon>
        <taxon>Fungi</taxon>
        <taxon>Dikarya</taxon>
        <taxon>Ascomycota</taxon>
        <taxon>Pezizomycotina</taxon>
        <taxon>Geoglossomycetes</taxon>
        <taxon>Geoglossales</taxon>
        <taxon>Geoglossaceae</taxon>
        <taxon>Glutinoglossum</taxon>
    </lineage>
</organism>
<dbReference type="EMBL" id="JAGHQL010000245">
    <property type="protein sequence ID" value="KAH0536016.1"/>
    <property type="molecule type" value="Genomic_DNA"/>
</dbReference>
<dbReference type="OrthoDB" id="6428749at2759"/>
<name>A0A9P8HRG3_9PEZI</name>
<accession>A0A9P8HRG3</accession>
<evidence type="ECO:0000313" key="3">
    <source>
        <dbReference type="Proteomes" id="UP000698800"/>
    </source>
</evidence>
<evidence type="ECO:0008006" key="4">
    <source>
        <dbReference type="Google" id="ProtNLM"/>
    </source>
</evidence>
<gene>
    <name evidence="2" type="ORF">FGG08_007083</name>
</gene>
<comment type="similarity">
    <text evidence="1">Belongs to the amidase family.</text>
</comment>
<dbReference type="InterPro" id="IPR036928">
    <property type="entry name" value="AS_sf"/>
</dbReference>
<proteinExistence type="inferred from homology"/>
<keyword evidence="3" id="KW-1185">Reference proteome</keyword>
<protein>
    <recommendedName>
        <fullName evidence="4">Amidase domain-containing protein</fullName>
    </recommendedName>
</protein>
<evidence type="ECO:0000256" key="1">
    <source>
        <dbReference type="ARBA" id="ARBA00009199"/>
    </source>
</evidence>
<reference evidence="2" key="1">
    <citation type="submission" date="2021-03" db="EMBL/GenBank/DDBJ databases">
        <title>Comparative genomics and phylogenomic investigation of the class Geoglossomycetes provide insights into ecological specialization and systematics.</title>
        <authorList>
            <person name="Melie T."/>
            <person name="Pirro S."/>
            <person name="Miller A.N."/>
            <person name="Quandt A."/>
        </authorList>
    </citation>
    <scope>NUCLEOTIDE SEQUENCE</scope>
    <source>
        <strain evidence="2">GBOQ0MN5Z8</strain>
    </source>
</reference>
<dbReference type="PANTHER" id="PTHR46072:SF8">
    <property type="entry name" value="AMIDASE DOMAIN-CONTAINING PROTEIN"/>
    <property type="match status" value="1"/>
</dbReference>
<dbReference type="AlphaFoldDB" id="A0A9P8HRG3"/>